<evidence type="ECO:0000313" key="8">
    <source>
        <dbReference type="RefSeq" id="XP_012877337.1"/>
    </source>
</evidence>
<dbReference type="GO" id="GO:0005829">
    <property type="term" value="C:cytosol"/>
    <property type="evidence" value="ECO:0007669"/>
    <property type="project" value="TreeGrafter"/>
</dbReference>
<dbReference type="InterPro" id="IPR029299">
    <property type="entry name" value="ALMS_motif"/>
</dbReference>
<gene>
    <name evidence="8" type="primary">LOC105989711</name>
</gene>
<dbReference type="GO" id="GO:0005813">
    <property type="term" value="C:centrosome"/>
    <property type="evidence" value="ECO:0007669"/>
    <property type="project" value="UniProtKB-SubCell"/>
</dbReference>
<feature type="domain" description="Centrosomal protein C10orf90 N-terminal" evidence="6">
    <location>
        <begin position="111"/>
        <end position="424"/>
    </location>
</feature>
<evidence type="ECO:0000313" key="7">
    <source>
        <dbReference type="Proteomes" id="UP000081671"/>
    </source>
</evidence>
<dbReference type="AlphaFoldDB" id="A0A1S3FN91"/>
<evidence type="ECO:0000256" key="3">
    <source>
        <dbReference type="ARBA" id="ARBA00023212"/>
    </source>
</evidence>
<feature type="compositionally biased region" description="Pro residues" evidence="4">
    <location>
        <begin position="196"/>
        <end position="219"/>
    </location>
</feature>
<dbReference type="KEGG" id="dord:105989711"/>
<dbReference type="PANTHER" id="PTHR21553:SF24">
    <property type="entry name" value="(E2-INDEPENDENT) E3 UBIQUITIN-CONJUGATING ENZYME FATS"/>
    <property type="match status" value="1"/>
</dbReference>
<name>A0A1S3FN91_DIPOR</name>
<evidence type="ECO:0000256" key="4">
    <source>
        <dbReference type="SAM" id="MobiDB-lite"/>
    </source>
</evidence>
<dbReference type="OrthoDB" id="8899035at2759"/>
<keyword evidence="3" id="KW-0206">Cytoskeleton</keyword>
<dbReference type="Pfam" id="PF15309">
    <property type="entry name" value="ALMS_motif"/>
    <property type="match status" value="1"/>
</dbReference>
<dbReference type="InterPro" id="IPR041179">
    <property type="entry name" value="C10orf90_N"/>
</dbReference>
<protein>
    <submittedName>
        <fullName evidence="8">Centrosomal protein C10orf90 homolog</fullName>
    </submittedName>
</protein>
<comment type="subcellular location">
    <subcellularLocation>
        <location evidence="1">Cytoplasm</location>
        <location evidence="1">Cytoskeleton</location>
        <location evidence="1">Microtubule organizing center</location>
        <location evidence="1">Centrosome</location>
    </subcellularLocation>
</comment>
<evidence type="ECO:0000259" key="6">
    <source>
        <dbReference type="Pfam" id="PF17730"/>
    </source>
</evidence>
<keyword evidence="2" id="KW-0963">Cytoplasm</keyword>
<dbReference type="InParanoid" id="A0A1S3FN91"/>
<evidence type="ECO:0000256" key="2">
    <source>
        <dbReference type="ARBA" id="ARBA00022490"/>
    </source>
</evidence>
<dbReference type="GeneID" id="105989711"/>
<accession>A0A1S3FN91</accession>
<feature type="region of interest" description="Disordered" evidence="4">
    <location>
        <begin position="282"/>
        <end position="373"/>
    </location>
</feature>
<sequence length="560" mass="60767">MAESGVVVVVIVIVVTRIRCAILSAAGPRGFVERQPCPRAGDSPRSVSFFQETLASPHPQALSSVVLSRLIEENDPRDSGRPLPLPCALAQPRACPAGPAFRRAFADPGGGSPSGQAPLVFSSCVHLRVSRPCPRAIYYLDKTLWVPAEPAPGPRAGTHRSVLSLSLDCSSHTPTADGVDGTANGEPRGGGLEPGPGRPPLHLPGPAWLPPWGPAPPPDGRPKEKPGPGPERVCLGTGGFADAGTPQLAVKKRRGEHAGGPGGQLSIRIPGWSCRAVETKVFSGSSKEQQGQSRVTLSAPSVEHKPFKHSPPDGDSSPSDDGQSSDLSEPTERQSPRFLIPKAPLPGFLCPFRDSCSSPQEDSGVQIGREFPKGDYTCCDLVVRIKECEKEDRGTPESSSAPLSPVQPARPQTPDLLEDGSEPQQTPTSPMTLQEALEVHKPQFISRSQERLKKLEHMVQQRKAQQKEKLGQKQSSSPIRASKKQFTIPHPLSDNLFKPKERCISEKEMHMRSKRIYNNLPEVKKKKEEQKKRVILQSNRLRAEVFKKQLLDQLLQRNAV</sequence>
<dbReference type="PANTHER" id="PTHR21553">
    <property type="entry name" value="ALMS1-RELATED"/>
    <property type="match status" value="1"/>
</dbReference>
<feature type="domain" description="ALMS motif" evidence="5">
    <location>
        <begin position="430"/>
        <end position="558"/>
    </location>
</feature>
<proteinExistence type="predicted"/>
<feature type="region of interest" description="Disordered" evidence="4">
    <location>
        <begin position="168"/>
        <end position="244"/>
    </location>
</feature>
<feature type="compositionally biased region" description="Polar residues" evidence="4">
    <location>
        <begin position="282"/>
        <end position="299"/>
    </location>
</feature>
<feature type="region of interest" description="Disordered" evidence="4">
    <location>
        <begin position="459"/>
        <end position="499"/>
    </location>
</feature>
<dbReference type="GO" id="GO:0008017">
    <property type="term" value="F:microtubule binding"/>
    <property type="evidence" value="ECO:0007669"/>
    <property type="project" value="TreeGrafter"/>
</dbReference>
<dbReference type="RefSeq" id="XP_012877337.1">
    <property type="nucleotide sequence ID" value="XM_013021883.1"/>
</dbReference>
<keyword evidence="7" id="KW-1185">Reference proteome</keyword>
<feature type="compositionally biased region" description="Low complexity" evidence="4">
    <location>
        <begin position="313"/>
        <end position="328"/>
    </location>
</feature>
<evidence type="ECO:0000259" key="5">
    <source>
        <dbReference type="Pfam" id="PF15309"/>
    </source>
</evidence>
<dbReference type="Proteomes" id="UP000081671">
    <property type="component" value="Unplaced"/>
</dbReference>
<feature type="region of interest" description="Disordered" evidence="4">
    <location>
        <begin position="389"/>
        <end position="433"/>
    </location>
</feature>
<organism evidence="7 8">
    <name type="scientific">Dipodomys ordii</name>
    <name type="common">Ord's kangaroo rat</name>
    <dbReference type="NCBI Taxonomy" id="10020"/>
    <lineage>
        <taxon>Eukaryota</taxon>
        <taxon>Metazoa</taxon>
        <taxon>Chordata</taxon>
        <taxon>Craniata</taxon>
        <taxon>Vertebrata</taxon>
        <taxon>Euteleostomi</taxon>
        <taxon>Mammalia</taxon>
        <taxon>Eutheria</taxon>
        <taxon>Euarchontoglires</taxon>
        <taxon>Glires</taxon>
        <taxon>Rodentia</taxon>
        <taxon>Castorimorpha</taxon>
        <taxon>Heteromyidae</taxon>
        <taxon>Dipodomyinae</taxon>
        <taxon>Dipodomys</taxon>
    </lineage>
</organism>
<dbReference type="FunCoup" id="A0A1S3FN91">
    <property type="interactions" value="280"/>
</dbReference>
<evidence type="ECO:0000256" key="1">
    <source>
        <dbReference type="ARBA" id="ARBA00004300"/>
    </source>
</evidence>
<reference evidence="8" key="1">
    <citation type="submission" date="2025-08" db="UniProtKB">
        <authorList>
            <consortium name="RefSeq"/>
        </authorList>
    </citation>
    <scope>IDENTIFICATION</scope>
    <source>
        <tissue evidence="8">Kidney</tissue>
    </source>
</reference>
<feature type="compositionally biased region" description="Basic and acidic residues" evidence="4">
    <location>
        <begin position="459"/>
        <end position="471"/>
    </location>
</feature>
<feature type="compositionally biased region" description="Polar residues" evidence="4">
    <location>
        <begin position="422"/>
        <end position="432"/>
    </location>
</feature>
<dbReference type="GO" id="GO:0046599">
    <property type="term" value="P:regulation of centriole replication"/>
    <property type="evidence" value="ECO:0007669"/>
    <property type="project" value="TreeGrafter"/>
</dbReference>
<dbReference type="Pfam" id="PF17730">
    <property type="entry name" value="Centro_C10orf90"/>
    <property type="match status" value="1"/>
</dbReference>
<dbReference type="GO" id="GO:0005814">
    <property type="term" value="C:centriole"/>
    <property type="evidence" value="ECO:0007669"/>
    <property type="project" value="TreeGrafter"/>
</dbReference>